<comment type="caution">
    <text evidence="1">The sequence shown here is derived from an EMBL/GenBank/DDBJ whole genome shotgun (WGS) entry which is preliminary data.</text>
</comment>
<accession>A0AAD1XJ02</accession>
<evidence type="ECO:0000313" key="2">
    <source>
        <dbReference type="Proteomes" id="UP001295684"/>
    </source>
</evidence>
<sequence>MDSTLNTEGSVCQQDAKPSGCFVNIKVRDAKREEQIYVQDLLNSQSPPATEGITLNYAQLKKSIRKRTSRVRKMSRKKSKSTLNGGISINKTILPAEHSKTPNTNRSRFVIRKNKIPIQNYFHKNNAVDRNIKRLKINNGIRKLLQSGNLKAEKKGSMTRSLKLNKPIARRRRFLPPRTTKGVLRIYKSKSADKTGKVMVMKGESLNFNFGEEDKDMLKDTLFHNNDLKESDSKVIMSRYIQDSEESPTTAQILMKYYDSKMYAYMEANKFEKPRRSGIFSKINKSDIKGRARSSNMRFKVQKS</sequence>
<gene>
    <name evidence="1" type="ORF">ECRASSUSDP1_LOCUS14948</name>
</gene>
<reference evidence="1" key="1">
    <citation type="submission" date="2023-07" db="EMBL/GenBank/DDBJ databases">
        <authorList>
            <consortium name="AG Swart"/>
            <person name="Singh M."/>
            <person name="Singh A."/>
            <person name="Seah K."/>
            <person name="Emmerich C."/>
        </authorList>
    </citation>
    <scope>NUCLEOTIDE SEQUENCE</scope>
    <source>
        <strain evidence="1">DP1</strain>
    </source>
</reference>
<dbReference type="AlphaFoldDB" id="A0AAD1XJ02"/>
<dbReference type="EMBL" id="CAMPGE010014957">
    <property type="protein sequence ID" value="CAI2373602.1"/>
    <property type="molecule type" value="Genomic_DNA"/>
</dbReference>
<evidence type="ECO:0000313" key="1">
    <source>
        <dbReference type="EMBL" id="CAI2373602.1"/>
    </source>
</evidence>
<keyword evidence="2" id="KW-1185">Reference proteome</keyword>
<dbReference type="Proteomes" id="UP001295684">
    <property type="component" value="Unassembled WGS sequence"/>
</dbReference>
<protein>
    <submittedName>
        <fullName evidence="1">Uncharacterized protein</fullName>
    </submittedName>
</protein>
<name>A0AAD1XJ02_EUPCR</name>
<organism evidence="1 2">
    <name type="scientific">Euplotes crassus</name>
    <dbReference type="NCBI Taxonomy" id="5936"/>
    <lineage>
        <taxon>Eukaryota</taxon>
        <taxon>Sar</taxon>
        <taxon>Alveolata</taxon>
        <taxon>Ciliophora</taxon>
        <taxon>Intramacronucleata</taxon>
        <taxon>Spirotrichea</taxon>
        <taxon>Hypotrichia</taxon>
        <taxon>Euplotida</taxon>
        <taxon>Euplotidae</taxon>
        <taxon>Moneuplotes</taxon>
    </lineage>
</organism>
<proteinExistence type="predicted"/>